<dbReference type="GO" id="GO:0008270">
    <property type="term" value="F:zinc ion binding"/>
    <property type="evidence" value="ECO:0007669"/>
    <property type="project" value="UniProtKB-UniRule"/>
</dbReference>
<dbReference type="InterPro" id="IPR006295">
    <property type="entry name" value="DNA_primase_DnaG"/>
</dbReference>
<keyword evidence="10 12" id="KW-0238">DNA-binding</keyword>
<dbReference type="CDD" id="cd03364">
    <property type="entry name" value="TOPRIM_DnaG_primases"/>
    <property type="match status" value="1"/>
</dbReference>
<comment type="similarity">
    <text evidence="12 13">Belongs to the DnaG primase family.</text>
</comment>
<evidence type="ECO:0000256" key="1">
    <source>
        <dbReference type="ARBA" id="ARBA00022478"/>
    </source>
</evidence>
<keyword evidence="1 12" id="KW-0240">DNA-directed RNA polymerase</keyword>
<dbReference type="GO" id="GO:1990077">
    <property type="term" value="C:primosome complex"/>
    <property type="evidence" value="ECO:0007669"/>
    <property type="project" value="UniProtKB-KW"/>
</dbReference>
<evidence type="ECO:0000313" key="17">
    <source>
        <dbReference type="EMBL" id="QYC74777.1"/>
    </source>
</evidence>
<dbReference type="HAMAP" id="MF_00974">
    <property type="entry name" value="DNA_primase_DnaG"/>
    <property type="match status" value="1"/>
</dbReference>
<feature type="domain" description="Toprim" evidence="16">
    <location>
        <begin position="253"/>
        <end position="333"/>
    </location>
</feature>
<comment type="subunit">
    <text evidence="12">Monomer. Interacts with DnaB.</text>
</comment>
<dbReference type="Gene3D" id="3.40.1360.10">
    <property type="match status" value="1"/>
</dbReference>
<evidence type="ECO:0000256" key="2">
    <source>
        <dbReference type="ARBA" id="ARBA00022515"/>
    </source>
</evidence>
<dbReference type="Pfam" id="PF01807">
    <property type="entry name" value="Zn_ribbon_DnaG"/>
    <property type="match status" value="1"/>
</dbReference>
<feature type="region of interest" description="Disordered" evidence="15">
    <location>
        <begin position="436"/>
        <end position="455"/>
    </location>
</feature>
<dbReference type="Proteomes" id="UP000825134">
    <property type="component" value="Chromosome"/>
</dbReference>
<dbReference type="PANTHER" id="PTHR30313:SF2">
    <property type="entry name" value="DNA PRIMASE"/>
    <property type="match status" value="1"/>
</dbReference>
<keyword evidence="5 12" id="KW-0235">DNA replication</keyword>
<evidence type="ECO:0000256" key="12">
    <source>
        <dbReference type="HAMAP-Rule" id="MF_00974"/>
    </source>
</evidence>
<dbReference type="AlphaFoldDB" id="A0AAQ0EM30"/>
<evidence type="ECO:0000256" key="11">
    <source>
        <dbReference type="ARBA" id="ARBA00023163"/>
    </source>
</evidence>
<evidence type="ECO:0000259" key="16">
    <source>
        <dbReference type="PROSITE" id="PS50880"/>
    </source>
</evidence>
<dbReference type="InterPro" id="IPR050219">
    <property type="entry name" value="DnaG_primase"/>
</dbReference>
<feature type="zinc finger region" description="CHC2-type" evidence="12 14">
    <location>
        <begin position="38"/>
        <end position="62"/>
    </location>
</feature>
<evidence type="ECO:0000256" key="9">
    <source>
        <dbReference type="ARBA" id="ARBA00022842"/>
    </source>
</evidence>
<evidence type="ECO:0000313" key="18">
    <source>
        <dbReference type="Proteomes" id="UP000825134"/>
    </source>
</evidence>
<dbReference type="SUPFAM" id="SSF56731">
    <property type="entry name" value="DNA primase core"/>
    <property type="match status" value="1"/>
</dbReference>
<keyword evidence="8 12" id="KW-0862">Zinc</keyword>
<dbReference type="PIRSF" id="PIRSF002811">
    <property type="entry name" value="DnaG"/>
    <property type="match status" value="1"/>
</dbReference>
<keyword evidence="9" id="KW-0460">Magnesium</keyword>
<dbReference type="InterPro" id="IPR002694">
    <property type="entry name" value="Znf_CHC2"/>
</dbReference>
<dbReference type="EC" id="2.7.7.101" evidence="12"/>
<dbReference type="GO" id="GO:0003677">
    <property type="term" value="F:DNA binding"/>
    <property type="evidence" value="ECO:0007669"/>
    <property type="project" value="UniProtKB-KW"/>
</dbReference>
<evidence type="ECO:0000256" key="4">
    <source>
        <dbReference type="ARBA" id="ARBA00022695"/>
    </source>
</evidence>
<dbReference type="InterPro" id="IPR013264">
    <property type="entry name" value="DNAG_N"/>
</dbReference>
<dbReference type="Pfam" id="PF08275">
    <property type="entry name" value="DNAG_N"/>
    <property type="match status" value="1"/>
</dbReference>
<evidence type="ECO:0000256" key="5">
    <source>
        <dbReference type="ARBA" id="ARBA00022705"/>
    </source>
</evidence>
<comment type="catalytic activity">
    <reaction evidence="12">
        <text>ssDNA + n NTP = ssDNA/pppN(pN)n-1 hybrid + (n-1) diphosphate.</text>
        <dbReference type="EC" id="2.7.7.101"/>
    </reaction>
</comment>
<reference evidence="17" key="1">
    <citation type="journal article" date="2021" name="Front. Microbiol.">
        <title>Generation of Tetracycline and Rifamycin Resistant Chlamydia Suis Recombinants.</title>
        <authorList>
            <person name="Marti H."/>
            <person name="Bommana S."/>
            <person name="Read T.D."/>
            <person name="Pesch T."/>
            <person name="Prahauser B."/>
            <person name="Dean D."/>
            <person name="Borel N."/>
        </authorList>
    </citation>
    <scope>NUCLEOTIDE SEQUENCE</scope>
    <source>
        <strain evidence="17">208.1</strain>
    </source>
</reference>
<dbReference type="SMART" id="SM00400">
    <property type="entry name" value="ZnF_CHCC"/>
    <property type="match status" value="1"/>
</dbReference>
<dbReference type="RefSeq" id="WP_080122642.1">
    <property type="nucleotide sequence ID" value="NZ_CP063062.1"/>
</dbReference>
<evidence type="ECO:0000256" key="8">
    <source>
        <dbReference type="ARBA" id="ARBA00022833"/>
    </source>
</evidence>
<dbReference type="EMBL" id="CP063185">
    <property type="protein sequence ID" value="QYC74777.1"/>
    <property type="molecule type" value="Genomic_DNA"/>
</dbReference>
<evidence type="ECO:0000256" key="10">
    <source>
        <dbReference type="ARBA" id="ARBA00023125"/>
    </source>
</evidence>
<comment type="function">
    <text evidence="12 13">RNA polymerase that catalyzes the synthesis of short RNA molecules used as primers for DNA polymerase during DNA replication.</text>
</comment>
<dbReference type="InterPro" id="IPR037068">
    <property type="entry name" value="DNA_primase_core_N_sf"/>
</dbReference>
<dbReference type="NCBIfam" id="TIGR01391">
    <property type="entry name" value="dnaG"/>
    <property type="match status" value="1"/>
</dbReference>
<dbReference type="Gene3D" id="3.90.580.10">
    <property type="entry name" value="Zinc finger, CHC2-type domain"/>
    <property type="match status" value="1"/>
</dbReference>
<protein>
    <recommendedName>
        <fullName evidence="12 13">DNA primase</fullName>
        <ecNumber evidence="12">2.7.7.101</ecNumber>
    </recommendedName>
</protein>
<name>A0AAQ0EM30_9CHLA</name>
<dbReference type="GO" id="GO:0000428">
    <property type="term" value="C:DNA-directed RNA polymerase complex"/>
    <property type="evidence" value="ECO:0007669"/>
    <property type="project" value="UniProtKB-KW"/>
</dbReference>
<keyword evidence="4 12" id="KW-0548">Nucleotidyltransferase</keyword>
<dbReference type="SMART" id="SM00493">
    <property type="entry name" value="TOPRIM"/>
    <property type="match status" value="1"/>
</dbReference>
<dbReference type="InterPro" id="IPR034151">
    <property type="entry name" value="TOPRIM_DnaG_bac"/>
</dbReference>
<keyword evidence="2 12" id="KW-0639">Primosome</keyword>
<evidence type="ECO:0000256" key="6">
    <source>
        <dbReference type="ARBA" id="ARBA00022723"/>
    </source>
</evidence>
<comment type="domain">
    <text evidence="12">Contains an N-terminal zinc-binding domain, a central core domain that contains the primase activity, and a C-terminal DnaB-binding domain.</text>
</comment>
<dbReference type="FunFam" id="3.90.580.10:FF:000001">
    <property type="entry name" value="DNA primase"/>
    <property type="match status" value="1"/>
</dbReference>
<evidence type="ECO:0000256" key="14">
    <source>
        <dbReference type="PIRSR" id="PIRSR002811-1"/>
    </source>
</evidence>
<sequence length="606" mass="69584">MYYTEESLETLKHSIDIVSVLSEYVHLKRSGADYKACCPFHDEKTPSFIVYPTRGHYHCYGCGAHGDAINFLMKQQGYSFSEAVLFLAKKFHVDLVVKTKIQEPSSKDSKECLRRINKEAERFFQYCLLHLPEGEEALAYLYKRGFSPDTVDRFQIGYAPEQKLFVRAMEDRGISVKQLEWAGYLSKDWFLFAQRIMFPIQDSLGYTIGFSSRRFKERGRGGKYINSPETILFKKSRVLYGLQFSRKRIAKERRVILVEGQADCLQMIDFGFNCTLAAQGTSFTETHVKELVKLGVSKAYLLFDGDAAGEKASLRVGDLCLTAGITAIVCRLPSGQDPDSFLMQKGPEELRELLDRGEDYLSFLVWHKIRSYEQFTPREKARVVEEVIQQVRHWGSPITIHEYLKQLASLVKVPEPAVFSYLSSIMSAEEKGKKAVAKKELSDHGATSETPQEKKISKKISPGMILEADVIRCLLFAKPEEEFVPATVKHYLSPEKFHCAEYRSIFVMAMNHYNERQALPSMDDMVALAWGTEAMSLLMDRRINTELMRDIVVQSIQKLLDKHWRDKKRKLCHQTGKGLDSLQEYVRLTEERITVSLVFDKESFNL</sequence>
<dbReference type="GO" id="GO:0006269">
    <property type="term" value="P:DNA replication, synthesis of primer"/>
    <property type="evidence" value="ECO:0007669"/>
    <property type="project" value="UniProtKB-UniRule"/>
</dbReference>
<accession>A0AAQ0EM30</accession>
<dbReference type="InterPro" id="IPR030846">
    <property type="entry name" value="DnaG_bac"/>
</dbReference>
<dbReference type="PANTHER" id="PTHR30313">
    <property type="entry name" value="DNA PRIMASE"/>
    <property type="match status" value="1"/>
</dbReference>
<dbReference type="GO" id="GO:0003899">
    <property type="term" value="F:DNA-directed RNA polymerase activity"/>
    <property type="evidence" value="ECO:0007669"/>
    <property type="project" value="UniProtKB-UniRule"/>
</dbReference>
<dbReference type="SUPFAM" id="SSF57783">
    <property type="entry name" value="Zinc beta-ribbon"/>
    <property type="match status" value="1"/>
</dbReference>
<evidence type="ECO:0000256" key="3">
    <source>
        <dbReference type="ARBA" id="ARBA00022679"/>
    </source>
</evidence>
<keyword evidence="11 12" id="KW-0804">Transcription</keyword>
<evidence type="ECO:0000256" key="15">
    <source>
        <dbReference type="SAM" id="MobiDB-lite"/>
    </source>
</evidence>
<dbReference type="PROSITE" id="PS50880">
    <property type="entry name" value="TOPRIM"/>
    <property type="match status" value="1"/>
</dbReference>
<dbReference type="InterPro" id="IPR006171">
    <property type="entry name" value="TOPRIM_dom"/>
</dbReference>
<dbReference type="Gene3D" id="3.90.980.10">
    <property type="entry name" value="DNA primase, catalytic core, N-terminal domain"/>
    <property type="match status" value="1"/>
</dbReference>
<dbReference type="InterPro" id="IPR036977">
    <property type="entry name" value="DNA_primase_Znf_CHC2"/>
</dbReference>
<keyword evidence="6 12" id="KW-0479">Metal-binding</keyword>
<gene>
    <name evidence="12" type="primary">dnaG</name>
    <name evidence="17" type="ORF">INQ84_02155</name>
</gene>
<dbReference type="Pfam" id="PF13155">
    <property type="entry name" value="Toprim_2"/>
    <property type="match status" value="1"/>
</dbReference>
<keyword evidence="3 12" id="KW-0808">Transferase</keyword>
<comment type="cofactor">
    <cofactor evidence="12 13 14">
        <name>Zn(2+)</name>
        <dbReference type="ChEBI" id="CHEBI:29105"/>
    </cofactor>
    <text evidence="12 13 14">Binds 1 zinc ion per monomer.</text>
</comment>
<evidence type="ECO:0000256" key="7">
    <source>
        <dbReference type="ARBA" id="ARBA00022771"/>
    </source>
</evidence>
<organism evidence="17 18">
    <name type="scientific">Chlamydia suis</name>
    <dbReference type="NCBI Taxonomy" id="83559"/>
    <lineage>
        <taxon>Bacteria</taxon>
        <taxon>Pseudomonadati</taxon>
        <taxon>Chlamydiota</taxon>
        <taxon>Chlamydiia</taxon>
        <taxon>Chlamydiales</taxon>
        <taxon>Chlamydiaceae</taxon>
        <taxon>Chlamydia/Chlamydophila group</taxon>
        <taxon>Chlamydia</taxon>
    </lineage>
</organism>
<proteinExistence type="inferred from homology"/>
<evidence type="ECO:0000256" key="13">
    <source>
        <dbReference type="PIRNR" id="PIRNR002811"/>
    </source>
</evidence>
<dbReference type="GO" id="GO:0005737">
    <property type="term" value="C:cytoplasm"/>
    <property type="evidence" value="ECO:0007669"/>
    <property type="project" value="TreeGrafter"/>
</dbReference>
<keyword evidence="7 12" id="KW-0863">Zinc-finger</keyword>